<dbReference type="PANTHER" id="PTHR12599">
    <property type="entry name" value="PTERIN-4-ALPHA-CARBINOLAMINE DEHYDRATASE"/>
    <property type="match status" value="1"/>
</dbReference>
<sequence>MTDQSTSEIVTPVCELFPDQSVLTESLLAKKCLPCEGGIPRLEPAEIAAHLLLVPGWQVSSDSKMISRSWRARNFVSAMEQLNALAELAEAEQHHPDLHLTSYRHIRVDLWTHAIDGLSENDFILAAKINQWLQKQSIT</sequence>
<gene>
    <name evidence="5" type="ORF">Spb1_07940</name>
</gene>
<dbReference type="InterPro" id="IPR036428">
    <property type="entry name" value="PCD_sf"/>
</dbReference>
<dbReference type="CDD" id="cd00913">
    <property type="entry name" value="PCD_DCoH_subfamily_a"/>
    <property type="match status" value="1"/>
</dbReference>
<evidence type="ECO:0000313" key="5">
    <source>
        <dbReference type="EMBL" id="QDV28928.1"/>
    </source>
</evidence>
<evidence type="ECO:0000256" key="3">
    <source>
        <dbReference type="ARBA" id="ARBA00013252"/>
    </source>
</evidence>
<evidence type="ECO:0000256" key="2">
    <source>
        <dbReference type="ARBA" id="ARBA00006472"/>
    </source>
</evidence>
<name>A0A518GK30_9PLAN</name>
<keyword evidence="6" id="KW-1185">Reference proteome</keyword>
<evidence type="ECO:0000313" key="6">
    <source>
        <dbReference type="Proteomes" id="UP000315349"/>
    </source>
</evidence>
<dbReference type="Pfam" id="PF01329">
    <property type="entry name" value="Pterin_4a"/>
    <property type="match status" value="1"/>
</dbReference>
<protein>
    <recommendedName>
        <fullName evidence="3">4a-hydroxytetrahydrobiopterin dehydratase</fullName>
        <ecNumber evidence="3">4.2.1.96</ecNumber>
    </recommendedName>
</protein>
<dbReference type="EMBL" id="CP036299">
    <property type="protein sequence ID" value="QDV28928.1"/>
    <property type="molecule type" value="Genomic_DNA"/>
</dbReference>
<dbReference type="SUPFAM" id="SSF55248">
    <property type="entry name" value="PCD-like"/>
    <property type="match status" value="1"/>
</dbReference>
<dbReference type="PANTHER" id="PTHR12599:SF0">
    <property type="entry name" value="PTERIN-4-ALPHA-CARBINOLAMINE DEHYDRATASE"/>
    <property type="match status" value="1"/>
</dbReference>
<dbReference type="Proteomes" id="UP000315349">
    <property type="component" value="Chromosome"/>
</dbReference>
<evidence type="ECO:0000256" key="1">
    <source>
        <dbReference type="ARBA" id="ARBA00001554"/>
    </source>
</evidence>
<dbReference type="InterPro" id="IPR001533">
    <property type="entry name" value="Pterin_deHydtase"/>
</dbReference>
<accession>A0A518GK30</accession>
<keyword evidence="4 5" id="KW-0456">Lyase</keyword>
<dbReference type="RefSeq" id="WP_145296058.1">
    <property type="nucleotide sequence ID" value="NZ_CP036299.1"/>
</dbReference>
<comment type="similarity">
    <text evidence="2">Belongs to the pterin-4-alpha-carbinolamine dehydratase family.</text>
</comment>
<dbReference type="GO" id="GO:0008124">
    <property type="term" value="F:4-alpha-hydroxytetrahydrobiopterin dehydratase activity"/>
    <property type="evidence" value="ECO:0007669"/>
    <property type="project" value="UniProtKB-EC"/>
</dbReference>
<dbReference type="EC" id="4.2.1.96" evidence="3"/>
<dbReference type="GO" id="GO:0006729">
    <property type="term" value="P:tetrahydrobiopterin biosynthetic process"/>
    <property type="evidence" value="ECO:0007669"/>
    <property type="project" value="InterPro"/>
</dbReference>
<proteinExistence type="inferred from homology"/>
<organism evidence="5 6">
    <name type="scientific">Planctopirus ephydatiae</name>
    <dbReference type="NCBI Taxonomy" id="2528019"/>
    <lineage>
        <taxon>Bacteria</taxon>
        <taxon>Pseudomonadati</taxon>
        <taxon>Planctomycetota</taxon>
        <taxon>Planctomycetia</taxon>
        <taxon>Planctomycetales</taxon>
        <taxon>Planctomycetaceae</taxon>
        <taxon>Planctopirus</taxon>
    </lineage>
</organism>
<evidence type="ECO:0000256" key="4">
    <source>
        <dbReference type="ARBA" id="ARBA00023239"/>
    </source>
</evidence>
<dbReference type="Gene3D" id="3.30.1360.20">
    <property type="entry name" value="Transcriptional coactivator/pterin dehydratase"/>
    <property type="match status" value="1"/>
</dbReference>
<dbReference type="OrthoDB" id="9800108at2"/>
<reference evidence="5 6" key="1">
    <citation type="submission" date="2019-02" db="EMBL/GenBank/DDBJ databases">
        <title>Deep-cultivation of Planctomycetes and their phenomic and genomic characterization uncovers novel biology.</title>
        <authorList>
            <person name="Wiegand S."/>
            <person name="Jogler M."/>
            <person name="Boedeker C."/>
            <person name="Pinto D."/>
            <person name="Vollmers J."/>
            <person name="Rivas-Marin E."/>
            <person name="Kohn T."/>
            <person name="Peeters S.H."/>
            <person name="Heuer A."/>
            <person name="Rast P."/>
            <person name="Oberbeckmann S."/>
            <person name="Bunk B."/>
            <person name="Jeske O."/>
            <person name="Meyerdierks A."/>
            <person name="Storesund J.E."/>
            <person name="Kallscheuer N."/>
            <person name="Luecker S."/>
            <person name="Lage O.M."/>
            <person name="Pohl T."/>
            <person name="Merkel B.J."/>
            <person name="Hornburger P."/>
            <person name="Mueller R.-W."/>
            <person name="Bruemmer F."/>
            <person name="Labrenz M."/>
            <person name="Spormann A.M."/>
            <person name="Op den Camp H."/>
            <person name="Overmann J."/>
            <person name="Amann R."/>
            <person name="Jetten M.S.M."/>
            <person name="Mascher T."/>
            <person name="Medema M.H."/>
            <person name="Devos D.P."/>
            <person name="Kaster A.-K."/>
            <person name="Ovreas L."/>
            <person name="Rohde M."/>
            <person name="Galperin M.Y."/>
            <person name="Jogler C."/>
        </authorList>
    </citation>
    <scope>NUCLEOTIDE SEQUENCE [LARGE SCALE GENOMIC DNA]</scope>
    <source>
        <strain evidence="5 6">Spb1</strain>
    </source>
</reference>
<comment type="catalytic activity">
    <reaction evidence="1">
        <text>(4aS,6R)-4a-hydroxy-L-erythro-5,6,7,8-tetrahydrobiopterin = (6R)-L-erythro-6,7-dihydrobiopterin + H2O</text>
        <dbReference type="Rhea" id="RHEA:11920"/>
        <dbReference type="ChEBI" id="CHEBI:15377"/>
        <dbReference type="ChEBI" id="CHEBI:15642"/>
        <dbReference type="ChEBI" id="CHEBI:43120"/>
        <dbReference type="EC" id="4.2.1.96"/>
    </reaction>
</comment>
<dbReference type="KEGG" id="peh:Spb1_07940"/>
<dbReference type="AlphaFoldDB" id="A0A518GK30"/>